<dbReference type="AlphaFoldDB" id="A0A286E215"/>
<dbReference type="PROSITE" id="PS51257">
    <property type="entry name" value="PROKAR_LIPOPROTEIN"/>
    <property type="match status" value="1"/>
</dbReference>
<evidence type="ECO:0000256" key="1">
    <source>
        <dbReference type="SAM" id="MobiDB-lite"/>
    </source>
</evidence>
<feature type="domain" description="Lipoprotein LpqB N-terminal" evidence="5">
    <location>
        <begin position="55"/>
        <end position="180"/>
    </location>
</feature>
<evidence type="ECO:0000259" key="4">
    <source>
        <dbReference type="Pfam" id="PF10647"/>
    </source>
</evidence>
<dbReference type="Pfam" id="PF10646">
    <property type="entry name" value="Germane"/>
    <property type="match status" value="1"/>
</dbReference>
<evidence type="ECO:0000259" key="3">
    <source>
        <dbReference type="Pfam" id="PF10646"/>
    </source>
</evidence>
<name>A0A286E215_9ACTN</name>
<accession>A0A286E215</accession>
<evidence type="ECO:0000313" key="6">
    <source>
        <dbReference type="EMBL" id="SOD64929.1"/>
    </source>
</evidence>
<evidence type="ECO:0000259" key="5">
    <source>
        <dbReference type="Pfam" id="PF25976"/>
    </source>
</evidence>
<feature type="compositionally biased region" description="Low complexity" evidence="1">
    <location>
        <begin position="29"/>
        <end position="39"/>
    </location>
</feature>
<protein>
    <submittedName>
        <fullName evidence="6">Lipoprotein LpqB beta-propeller domain-containing protein</fullName>
    </submittedName>
</protein>
<evidence type="ECO:0000313" key="7">
    <source>
        <dbReference type="Proteomes" id="UP000219072"/>
    </source>
</evidence>
<dbReference type="Pfam" id="PF25976">
    <property type="entry name" value="LpqB_N"/>
    <property type="match status" value="1"/>
</dbReference>
<feature type="signal peptide" evidence="2">
    <location>
        <begin position="1"/>
        <end position="27"/>
    </location>
</feature>
<organism evidence="6 7">
    <name type="scientific">Streptomyces zhaozhouensis</name>
    <dbReference type="NCBI Taxonomy" id="1300267"/>
    <lineage>
        <taxon>Bacteria</taxon>
        <taxon>Bacillati</taxon>
        <taxon>Actinomycetota</taxon>
        <taxon>Actinomycetes</taxon>
        <taxon>Kitasatosporales</taxon>
        <taxon>Streptomycetaceae</taxon>
        <taxon>Streptomyces</taxon>
    </lineage>
</organism>
<feature type="domain" description="GerMN" evidence="3">
    <location>
        <begin position="190"/>
        <end position="298"/>
    </location>
</feature>
<dbReference type="RefSeq" id="WP_141514649.1">
    <property type="nucleotide sequence ID" value="NZ_OCNE01000020.1"/>
</dbReference>
<feature type="domain" description="Lipoprotein LpqB C-terminal" evidence="4">
    <location>
        <begin position="358"/>
        <end position="609"/>
    </location>
</feature>
<evidence type="ECO:0000256" key="2">
    <source>
        <dbReference type="SAM" id="SignalP"/>
    </source>
</evidence>
<sequence length="610" mass="65448">MNSGETRRCWPAAAVVSVLLLAGCASMPSGGSVQGVDSSQRAESESQVRVDGVSPAEDATPQEIVQGFLEATTSDDAEYETAREYLTPERRELWDPFDSTTVLTTAVDTGVPEVDVDEDSRGELRRIEISGTRLAEVDDGHVYRPREGEFRTLLTLRRDEGQWRIDTLPDGLVMGEPDFRRIYHAVNTYYYADLSSEPERAERGDGVLVPDPIYVRRRVEPVSESVRTLLAGPSDWLSPVVSSEFPPDVELTGSGVTIDGEGELGVRLAGVPEDWPRSRCQRMAAQLLHTAQDVASVEIKEARLRTSSGDELCERKAQEAPEAPRYEPGLLDGTMGQGYYVDGDERLVSLSEDYEEKPFPVDGPLGEQGVGLRSAAVSRDGEHAAGVSADGSTLLVGPLDDEETVATELVLSTAADGGLTAPSWDGLGDLWLADRDAAEPELLRLSDGEDAPRGVPVEGLREGERIEALRLAPDGVRIAMLVGDGERSSLQIGRVERTRTDEGVAVEVTELRPVAPQLADTVAVSWAGDSGLVVVGRPADGVEQISHVETDGSTGGGPSVPGLNDVRAVAATEEDALPMLAETGNRIARLSEDGQWKLVAEVGQGPFYPG</sequence>
<feature type="region of interest" description="Disordered" evidence="1">
    <location>
        <begin position="29"/>
        <end position="58"/>
    </location>
</feature>
<gene>
    <name evidence="6" type="ORF">SAMN06297387_12010</name>
</gene>
<keyword evidence="7" id="KW-1185">Reference proteome</keyword>
<dbReference type="InterPro" id="IPR018910">
    <property type="entry name" value="LpqB_C"/>
</dbReference>
<dbReference type="SUPFAM" id="SSF63829">
    <property type="entry name" value="Calcium-dependent phosphotriesterase"/>
    <property type="match status" value="1"/>
</dbReference>
<dbReference type="Pfam" id="PF10647">
    <property type="entry name" value="Gmad1"/>
    <property type="match status" value="1"/>
</dbReference>
<dbReference type="InterPro" id="IPR019606">
    <property type="entry name" value="GerMN"/>
</dbReference>
<dbReference type="Proteomes" id="UP000219072">
    <property type="component" value="Unassembled WGS sequence"/>
</dbReference>
<keyword evidence="6" id="KW-0449">Lipoprotein</keyword>
<keyword evidence="2" id="KW-0732">Signal</keyword>
<proteinExistence type="predicted"/>
<feature type="chain" id="PRO_5039607032" evidence="2">
    <location>
        <begin position="28"/>
        <end position="610"/>
    </location>
</feature>
<dbReference type="EMBL" id="OCNE01000020">
    <property type="protein sequence ID" value="SOD64929.1"/>
    <property type="molecule type" value="Genomic_DNA"/>
</dbReference>
<reference evidence="6 7" key="1">
    <citation type="submission" date="2017-09" db="EMBL/GenBank/DDBJ databases">
        <authorList>
            <person name="Ehlers B."/>
            <person name="Leendertz F.H."/>
        </authorList>
    </citation>
    <scope>NUCLEOTIDE SEQUENCE [LARGE SCALE GENOMIC DNA]</scope>
    <source>
        <strain evidence="6 7">CGMCC 4.7095</strain>
    </source>
</reference>
<dbReference type="InterPro" id="IPR059026">
    <property type="entry name" value="LpqB_N"/>
</dbReference>
<dbReference type="OrthoDB" id="3226781at2"/>